<dbReference type="GO" id="GO:0005737">
    <property type="term" value="C:cytoplasm"/>
    <property type="evidence" value="ECO:0007669"/>
    <property type="project" value="TreeGrafter"/>
</dbReference>
<protein>
    <submittedName>
        <fullName evidence="3">FAD-dependent catabolic D-arginine dehydrogenase DauA</fullName>
        <ecNumber evidence="3">1.4.99.6</ecNumber>
    </submittedName>
</protein>
<proteinExistence type="predicted"/>
<organism evidence="3">
    <name type="scientific">Variovorax paradoxus</name>
    <dbReference type="NCBI Taxonomy" id="34073"/>
    <lineage>
        <taxon>Bacteria</taxon>
        <taxon>Pseudomonadati</taxon>
        <taxon>Pseudomonadota</taxon>
        <taxon>Betaproteobacteria</taxon>
        <taxon>Burkholderiales</taxon>
        <taxon>Comamonadaceae</taxon>
        <taxon>Variovorax</taxon>
    </lineage>
</organism>
<evidence type="ECO:0000313" key="3">
    <source>
        <dbReference type="EMBL" id="CAA2103301.1"/>
    </source>
</evidence>
<feature type="domain" description="FAD dependent oxidoreductase" evidence="2">
    <location>
        <begin position="12"/>
        <end position="361"/>
    </location>
</feature>
<name>A0A679IUF1_VARPD</name>
<reference evidence="3" key="1">
    <citation type="submission" date="2019-12" db="EMBL/GenBank/DDBJ databases">
        <authorList>
            <person name="Cremers G."/>
        </authorList>
    </citation>
    <scope>NUCLEOTIDE SEQUENCE</scope>
    <source>
        <strain evidence="3">Vvax</strain>
    </source>
</reference>
<keyword evidence="1 3" id="KW-0560">Oxidoreductase</keyword>
<dbReference type="EC" id="1.4.99.6" evidence="3"/>
<dbReference type="Gene3D" id="3.50.50.60">
    <property type="entry name" value="FAD/NAD(P)-binding domain"/>
    <property type="match status" value="1"/>
</dbReference>
<dbReference type="EMBL" id="LR743507">
    <property type="protein sequence ID" value="CAA2103301.1"/>
    <property type="molecule type" value="Genomic_DNA"/>
</dbReference>
<dbReference type="SUPFAM" id="SSF51905">
    <property type="entry name" value="FAD/NAD(P)-binding domain"/>
    <property type="match status" value="1"/>
</dbReference>
<dbReference type="AlphaFoldDB" id="A0A679IUF1"/>
<evidence type="ECO:0000259" key="2">
    <source>
        <dbReference type="Pfam" id="PF01266"/>
    </source>
</evidence>
<accession>A0A679IUF1</accession>
<gene>
    <name evidence="3" type="primary">dauA_2</name>
    <name evidence="3" type="ORF">VVAX_02192</name>
</gene>
<dbReference type="Gene3D" id="3.30.9.10">
    <property type="entry name" value="D-Amino Acid Oxidase, subunit A, domain 2"/>
    <property type="match status" value="1"/>
</dbReference>
<sequence>MTSSTNIPVETDFLVIGAGIAGASAAHWLAPHARVILLERESQPGYHSTGRSAALFMESYGTAQVRALTMASRAFLEHPPEGFCEHPLLTPRGAMMVAGADHMAELEAHWDVLRAMGTGASRLTGAQARELVPALRPDQVLGAVYEPDAADMDVHAIHQGYLRGMRRAGGRLVCDAGVTAIARVGNRWRVEAGGAVYEAPVVLNAAGAWVDTVARMAGVPPLGIEPRRRSAFIFAPPENESGKVDESVARWPMVFGADEGWYIKPDAGMLLGSPANADLVEPQDIQPEEYDIAVAMHRIEEATTLTIRRPTRTWAGLRSFVADGDLVGGFEPGVPGFFWVAAQGGYGIQTSAAMGEACAALARGLPLPERIASFGLTAEMLGPQRLRTSATAA</sequence>
<dbReference type="GO" id="GO:0016491">
    <property type="term" value="F:oxidoreductase activity"/>
    <property type="evidence" value="ECO:0007669"/>
    <property type="project" value="UniProtKB-KW"/>
</dbReference>
<dbReference type="InterPro" id="IPR006076">
    <property type="entry name" value="FAD-dep_OxRdtase"/>
</dbReference>
<dbReference type="RefSeq" id="WP_339089866.1">
    <property type="nucleotide sequence ID" value="NZ_LR743507.1"/>
</dbReference>
<evidence type="ECO:0000256" key="1">
    <source>
        <dbReference type="ARBA" id="ARBA00023002"/>
    </source>
</evidence>
<dbReference type="InterPro" id="IPR036188">
    <property type="entry name" value="FAD/NAD-bd_sf"/>
</dbReference>
<dbReference type="PANTHER" id="PTHR13847">
    <property type="entry name" value="SARCOSINE DEHYDROGENASE-RELATED"/>
    <property type="match status" value="1"/>
</dbReference>
<dbReference type="Pfam" id="PF01266">
    <property type="entry name" value="DAO"/>
    <property type="match status" value="1"/>
</dbReference>
<dbReference type="PANTHER" id="PTHR13847:SF287">
    <property type="entry name" value="FAD-DEPENDENT OXIDOREDUCTASE DOMAIN-CONTAINING PROTEIN 1"/>
    <property type="match status" value="1"/>
</dbReference>